<dbReference type="Pfam" id="PF02321">
    <property type="entry name" value="OEP"/>
    <property type="match status" value="1"/>
</dbReference>
<keyword evidence="3" id="KW-0813">Transport</keyword>
<feature type="coiled-coil region" evidence="8">
    <location>
        <begin position="345"/>
        <end position="396"/>
    </location>
</feature>
<keyword evidence="9" id="KW-0732">Signal</keyword>
<dbReference type="EMBL" id="LGIA01000152">
    <property type="protein sequence ID" value="KOH44820.1"/>
    <property type="molecule type" value="Genomic_DNA"/>
</dbReference>
<dbReference type="STRING" id="1409788.NC99_23670"/>
<keyword evidence="11" id="KW-1185">Reference proteome</keyword>
<dbReference type="InterPro" id="IPR051906">
    <property type="entry name" value="TolC-like"/>
</dbReference>
<keyword evidence="8" id="KW-0175">Coiled coil</keyword>
<keyword evidence="7" id="KW-0998">Cell outer membrane</keyword>
<evidence type="ECO:0000256" key="1">
    <source>
        <dbReference type="ARBA" id="ARBA00004442"/>
    </source>
</evidence>
<dbReference type="GO" id="GO:0015562">
    <property type="term" value="F:efflux transmembrane transporter activity"/>
    <property type="evidence" value="ECO:0007669"/>
    <property type="project" value="InterPro"/>
</dbReference>
<dbReference type="SUPFAM" id="SSF56954">
    <property type="entry name" value="Outer membrane efflux proteins (OEP)"/>
    <property type="match status" value="1"/>
</dbReference>
<dbReference type="PANTHER" id="PTHR30026:SF20">
    <property type="entry name" value="OUTER MEMBRANE PROTEIN TOLC"/>
    <property type="match status" value="1"/>
</dbReference>
<sequence length="410" mass="47057">MKKYKIIIGMLILLISSVASAQNRLNKYLEIAAENNPELKARFDEYMAALEVAPQVKALPDPQVAFGYFIQPVETRVGPQQFKLSASQMFPWFGTLKAKENVAIQTAKAKYELFEESKSKLFNTVRNNYFNLYFNYKAIDITMENLDILHIFRKLAIIKVEAGLVSSLDEYRISIEINDLENQLALLKDQQHVLTTTFNNLLNVDEKSLVDVPNLLWSDDFPLNKEAALDSIIQKNHQLLGIDLQQEALQYKKEVASLMGKPSFKIGLDYTVVGKGENNMAGTDAFMFPSVGVTIPLYRNKYKAMVQEVAYLESAKANEKVDKTNMLETLFENNWKDYRDAVRRLSLYEKQLELARKSLTLLETDYSTGNKNFEEILRMERKVLKYNLELEKARADKQASVSFINYLMGK</sequence>
<evidence type="ECO:0000256" key="4">
    <source>
        <dbReference type="ARBA" id="ARBA00022452"/>
    </source>
</evidence>
<keyword evidence="4" id="KW-1134">Transmembrane beta strand</keyword>
<keyword evidence="6" id="KW-0472">Membrane</keyword>
<evidence type="ECO:0000313" key="10">
    <source>
        <dbReference type="EMBL" id="KOH44820.1"/>
    </source>
</evidence>
<dbReference type="GO" id="GO:0015288">
    <property type="term" value="F:porin activity"/>
    <property type="evidence" value="ECO:0007669"/>
    <property type="project" value="TreeGrafter"/>
</dbReference>
<dbReference type="AlphaFoldDB" id="A0A0L8V8K7"/>
<keyword evidence="5" id="KW-0812">Transmembrane</keyword>
<feature type="chain" id="PRO_5005591514" description="Transporter" evidence="9">
    <location>
        <begin position="22"/>
        <end position="410"/>
    </location>
</feature>
<dbReference type="Proteomes" id="UP000036958">
    <property type="component" value="Unassembled WGS sequence"/>
</dbReference>
<comment type="similarity">
    <text evidence="2">Belongs to the outer membrane factor (OMF) (TC 1.B.17) family.</text>
</comment>
<comment type="caution">
    <text evidence="10">The sequence shown here is derived from an EMBL/GenBank/DDBJ whole genome shotgun (WGS) entry which is preliminary data.</text>
</comment>
<proteinExistence type="inferred from homology"/>
<evidence type="ECO:0000256" key="5">
    <source>
        <dbReference type="ARBA" id="ARBA00022692"/>
    </source>
</evidence>
<dbReference type="GO" id="GO:0009279">
    <property type="term" value="C:cell outer membrane"/>
    <property type="evidence" value="ECO:0007669"/>
    <property type="project" value="UniProtKB-SubCell"/>
</dbReference>
<evidence type="ECO:0008006" key="12">
    <source>
        <dbReference type="Google" id="ProtNLM"/>
    </source>
</evidence>
<dbReference type="PATRIC" id="fig|1409788.3.peg.2444"/>
<evidence type="ECO:0000256" key="2">
    <source>
        <dbReference type="ARBA" id="ARBA00007613"/>
    </source>
</evidence>
<reference evidence="11" key="1">
    <citation type="submission" date="2015-07" db="EMBL/GenBank/DDBJ databases">
        <title>Genome sequencing of Sunxiuqinia dokdonensis strain SK.</title>
        <authorList>
            <person name="Ahn S."/>
            <person name="Kim B.-C."/>
        </authorList>
    </citation>
    <scope>NUCLEOTIDE SEQUENCE [LARGE SCALE GENOMIC DNA]</scope>
    <source>
        <strain evidence="11">SK</strain>
    </source>
</reference>
<dbReference type="OrthoDB" id="1680428at2"/>
<name>A0A0L8V8K7_9BACT</name>
<dbReference type="RefSeq" id="WP_082326436.1">
    <property type="nucleotide sequence ID" value="NZ_LGIA01000152.1"/>
</dbReference>
<dbReference type="InterPro" id="IPR003423">
    <property type="entry name" value="OMP_efflux"/>
</dbReference>
<evidence type="ECO:0000313" key="11">
    <source>
        <dbReference type="Proteomes" id="UP000036958"/>
    </source>
</evidence>
<dbReference type="Gene3D" id="1.20.1600.10">
    <property type="entry name" value="Outer membrane efflux proteins (OEP)"/>
    <property type="match status" value="1"/>
</dbReference>
<evidence type="ECO:0000256" key="8">
    <source>
        <dbReference type="SAM" id="Coils"/>
    </source>
</evidence>
<feature type="signal peptide" evidence="9">
    <location>
        <begin position="1"/>
        <end position="21"/>
    </location>
</feature>
<accession>A0A0L8V8K7</accession>
<dbReference type="GO" id="GO:1990281">
    <property type="term" value="C:efflux pump complex"/>
    <property type="evidence" value="ECO:0007669"/>
    <property type="project" value="TreeGrafter"/>
</dbReference>
<evidence type="ECO:0000256" key="6">
    <source>
        <dbReference type="ARBA" id="ARBA00023136"/>
    </source>
</evidence>
<organism evidence="10 11">
    <name type="scientific">Sunxiuqinia dokdonensis</name>
    <dbReference type="NCBI Taxonomy" id="1409788"/>
    <lineage>
        <taxon>Bacteria</taxon>
        <taxon>Pseudomonadati</taxon>
        <taxon>Bacteroidota</taxon>
        <taxon>Bacteroidia</taxon>
        <taxon>Marinilabiliales</taxon>
        <taxon>Prolixibacteraceae</taxon>
        <taxon>Sunxiuqinia</taxon>
    </lineage>
</organism>
<protein>
    <recommendedName>
        <fullName evidence="12">Transporter</fullName>
    </recommendedName>
</protein>
<evidence type="ECO:0000256" key="7">
    <source>
        <dbReference type="ARBA" id="ARBA00023237"/>
    </source>
</evidence>
<evidence type="ECO:0000256" key="3">
    <source>
        <dbReference type="ARBA" id="ARBA00022448"/>
    </source>
</evidence>
<dbReference type="PANTHER" id="PTHR30026">
    <property type="entry name" value="OUTER MEMBRANE PROTEIN TOLC"/>
    <property type="match status" value="1"/>
</dbReference>
<gene>
    <name evidence="10" type="ORF">NC99_23670</name>
</gene>
<evidence type="ECO:0000256" key="9">
    <source>
        <dbReference type="SAM" id="SignalP"/>
    </source>
</evidence>
<comment type="subcellular location">
    <subcellularLocation>
        <location evidence="1">Cell outer membrane</location>
    </subcellularLocation>
</comment>